<evidence type="ECO:0000256" key="6">
    <source>
        <dbReference type="ARBA" id="ARBA00023295"/>
    </source>
</evidence>
<dbReference type="PROSITE" id="PS51154">
    <property type="entry name" value="MACRO"/>
    <property type="match status" value="1"/>
</dbReference>
<feature type="domain" description="Macro" evidence="7">
    <location>
        <begin position="94"/>
        <end position="292"/>
    </location>
</feature>
<dbReference type="EMBL" id="GL376599">
    <property type="status" value="NOT_ANNOTATED_CDS"/>
    <property type="molecule type" value="Genomic_DNA"/>
</dbReference>
<proteinExistence type="predicted"/>
<dbReference type="PANTHER" id="PTHR11106">
    <property type="entry name" value="GANGLIOSIDE INDUCED DIFFERENTIATION ASSOCIATED PROTEIN 2-RELATED"/>
    <property type="match status" value="1"/>
</dbReference>
<evidence type="ECO:0000256" key="3">
    <source>
        <dbReference type="ARBA" id="ARBA00022723"/>
    </source>
</evidence>
<evidence type="ECO:0000313" key="8">
    <source>
        <dbReference type="EnsemblProtists" id="PYU1_T008932"/>
    </source>
</evidence>
<reference evidence="8" key="3">
    <citation type="submission" date="2015-02" db="UniProtKB">
        <authorList>
            <consortium name="EnsemblProtists"/>
        </authorList>
    </citation>
    <scope>IDENTIFICATION</scope>
    <source>
        <strain evidence="8">DAOM BR144</strain>
    </source>
</reference>
<dbReference type="SUPFAM" id="SSF52949">
    <property type="entry name" value="Macro domain-like"/>
    <property type="match status" value="1"/>
</dbReference>
<evidence type="ECO:0000256" key="1">
    <source>
        <dbReference type="ARBA" id="ARBA00001947"/>
    </source>
</evidence>
<dbReference type="VEuPathDB" id="FungiDB:PYU1_G008914"/>
<dbReference type="Pfam" id="PF01661">
    <property type="entry name" value="Macro"/>
    <property type="match status" value="1"/>
</dbReference>
<reference evidence="9" key="1">
    <citation type="journal article" date="2010" name="Genome Biol.">
        <title>Genome sequence of the necrotrophic plant pathogen Pythium ultimum reveals original pathogenicity mechanisms and effector repertoire.</title>
        <authorList>
            <person name="Levesque C.A."/>
            <person name="Brouwer H."/>
            <person name="Cano L."/>
            <person name="Hamilton J.P."/>
            <person name="Holt C."/>
            <person name="Huitema E."/>
            <person name="Raffaele S."/>
            <person name="Robideau G.P."/>
            <person name="Thines M."/>
            <person name="Win J."/>
            <person name="Zerillo M.M."/>
            <person name="Beakes G.W."/>
            <person name="Boore J.L."/>
            <person name="Busam D."/>
            <person name="Dumas B."/>
            <person name="Ferriera S."/>
            <person name="Fuerstenberg S.I."/>
            <person name="Gachon C.M."/>
            <person name="Gaulin E."/>
            <person name="Govers F."/>
            <person name="Grenville-Briggs L."/>
            <person name="Horner N."/>
            <person name="Hostetler J."/>
            <person name="Jiang R.H."/>
            <person name="Johnson J."/>
            <person name="Krajaejun T."/>
            <person name="Lin H."/>
            <person name="Meijer H.J."/>
            <person name="Moore B."/>
            <person name="Morris P."/>
            <person name="Phuntmart V."/>
            <person name="Puiu D."/>
            <person name="Shetty J."/>
            <person name="Stajich J.E."/>
            <person name="Tripathy S."/>
            <person name="Wawra S."/>
            <person name="van West P."/>
            <person name="Whitty B.R."/>
            <person name="Coutinho P.M."/>
            <person name="Henrissat B."/>
            <person name="Martin F."/>
            <person name="Thomas P.D."/>
            <person name="Tyler B.M."/>
            <person name="De Vries R.P."/>
            <person name="Kamoun S."/>
            <person name="Yandell M."/>
            <person name="Tisserat N."/>
            <person name="Buell C.R."/>
        </authorList>
    </citation>
    <scope>NUCLEOTIDE SEQUENCE</scope>
    <source>
        <strain evidence="9">DAOM:BR144</strain>
    </source>
</reference>
<keyword evidence="3" id="KW-0479">Metal-binding</keyword>
<keyword evidence="5" id="KW-0862">Zinc</keyword>
<name>K3WVD4_GLOUD</name>
<dbReference type="GO" id="GO:0016798">
    <property type="term" value="F:hydrolase activity, acting on glycosyl bonds"/>
    <property type="evidence" value="ECO:0007669"/>
    <property type="project" value="UniProtKB-KW"/>
</dbReference>
<dbReference type="SUPFAM" id="SSF52467">
    <property type="entry name" value="DHS-like NAD/FAD-binding domain"/>
    <property type="match status" value="1"/>
</dbReference>
<dbReference type="CDD" id="cd02908">
    <property type="entry name" value="Macro_OAADPr_deacetylase"/>
    <property type="match status" value="1"/>
</dbReference>
<dbReference type="HOGENOM" id="CLU_307066_0_0_1"/>
<dbReference type="eggNOG" id="KOG2633">
    <property type="taxonomic scope" value="Eukaryota"/>
</dbReference>
<keyword evidence="4" id="KW-0378">Hydrolase</keyword>
<evidence type="ECO:0000256" key="5">
    <source>
        <dbReference type="ARBA" id="ARBA00022833"/>
    </source>
</evidence>
<dbReference type="GO" id="GO:0046872">
    <property type="term" value="F:metal ion binding"/>
    <property type="evidence" value="ECO:0007669"/>
    <property type="project" value="UniProtKB-KW"/>
</dbReference>
<sequence>MSHSELAAKYETLVVSVAKSLLAERGYSQHHIEGEATGDVREIVQQLLIMRPPPDDNVADTEEALYAQIDELLELEQRRQVITDAHALPSVVDDTEAPANLVPWNQIALWKGDITTLNATAIVNAANSALLGCFQPTHKCIDNVIHCKAGPRLRAACHDIMSRQAKEEPVGQAKITPAFVLPSKYVIHTVGPQLRRGQSPTAAQRAQLKSSYTSSLDLLLETVGRDTQASIAFPCISTGLFAFPSDVAVPLVVNAVVEWLKDHPETSLWRVVFNTFLQHDYDLYKQYIESQHAGLSLPAPTAVPALETASKLLEEADYLLITAGAGLSAAAGLDYTSEEVMKKFHPSLQKRGLRTMYHLVGRTDFPLEFFWGYYFTQINNVRFNWTKHRTAPTYATLKSIQDCFERKVQWSTFVATSNADGMFGQEGFDLDSVYTMQGDYGYLQCKTPCSRESVFDMKPFIDRALPHVNPETYHIDSEEGMPKCPNCGGDMYLSLLYGSRSLEKVRAKQRKVYQQWLSNVLEKVRTEDKKLVILEIGVGFNTPGVLRLPDERMATINGVSLVRVNEAQADIPFDSNGLGVAVDANDALEFFQRKLIVAFLVPRLRDSIPSVLRRLHAQCLLMHENQAVCLRAHTRLQRVWQELQFMPTARELAATLPVLAIYGELLTRFERILARFAVDDAIFRLMLSRQFFVKMDQLHRGVSIVVQAQQQHYHHQIALTIETNGRDALRLWKLQWDADRRVQQVLDQQRSGYAAKVSKEQNAIGNEVKQLCAMRDALEAAAGAVDATSKPAAVAIFVSINGDEKLNQVVEISKWEIVALQSGEASRLGCCSTMKSTKVEAACEVSRCAAQTTKLSDGAHKDYGAASHLQGCRLVRAHGACHLCIPVYFAFQDMESASETLFDAFVSSHDEQLVRFFYQVELSLHLPHENQAFGDSEAQSVCKFGITEMTLRRNADNATTEPKS</sequence>
<dbReference type="GO" id="GO:0016740">
    <property type="term" value="F:transferase activity"/>
    <property type="evidence" value="ECO:0007669"/>
    <property type="project" value="UniProtKB-KW"/>
</dbReference>
<dbReference type="AlphaFoldDB" id="K3WVD4"/>
<dbReference type="InterPro" id="IPR002589">
    <property type="entry name" value="Macro_dom"/>
</dbReference>
<evidence type="ECO:0000313" key="9">
    <source>
        <dbReference type="Proteomes" id="UP000019132"/>
    </source>
</evidence>
<keyword evidence="2" id="KW-0808">Transferase</keyword>
<dbReference type="Gene3D" id="3.40.220.10">
    <property type="entry name" value="Leucine Aminopeptidase, subunit E, domain 1"/>
    <property type="match status" value="1"/>
</dbReference>
<dbReference type="InterPro" id="IPR026591">
    <property type="entry name" value="Sirtuin_cat_small_dom_sf"/>
</dbReference>
<evidence type="ECO:0000259" key="7">
    <source>
        <dbReference type="PROSITE" id="PS51154"/>
    </source>
</evidence>
<keyword evidence="6" id="KW-0326">Glycosidase</keyword>
<dbReference type="SMART" id="SM00506">
    <property type="entry name" value="A1pp"/>
    <property type="match status" value="1"/>
</dbReference>
<dbReference type="Proteomes" id="UP000019132">
    <property type="component" value="Unassembled WGS sequence"/>
</dbReference>
<dbReference type="STRING" id="431595.K3WVD4"/>
<dbReference type="InterPro" id="IPR043472">
    <property type="entry name" value="Macro_dom-like"/>
</dbReference>
<keyword evidence="9" id="KW-1185">Reference proteome</keyword>
<dbReference type="Gene3D" id="3.30.1600.10">
    <property type="entry name" value="SIR2/SIRT2 'Small Domain"/>
    <property type="match status" value="1"/>
</dbReference>
<accession>K3WVD4</accession>
<comment type="cofactor">
    <cofactor evidence="1">
        <name>Zn(2+)</name>
        <dbReference type="ChEBI" id="CHEBI:29105"/>
    </cofactor>
</comment>
<protein>
    <recommendedName>
        <fullName evidence="7">Macro domain-containing protein</fullName>
    </recommendedName>
</protein>
<dbReference type="InterPro" id="IPR029035">
    <property type="entry name" value="DHS-like_NAD/FAD-binding_dom"/>
</dbReference>
<dbReference type="InParanoid" id="K3WVD4"/>
<reference evidence="9" key="2">
    <citation type="submission" date="2010-04" db="EMBL/GenBank/DDBJ databases">
        <authorList>
            <person name="Buell R."/>
            <person name="Hamilton J."/>
            <person name="Hostetler J."/>
        </authorList>
    </citation>
    <scope>NUCLEOTIDE SEQUENCE [LARGE SCALE GENOMIC DNA]</scope>
    <source>
        <strain evidence="9">DAOM:BR144</strain>
    </source>
</reference>
<dbReference type="Gene3D" id="3.40.50.1220">
    <property type="entry name" value="TPP-binding domain"/>
    <property type="match status" value="1"/>
</dbReference>
<dbReference type="EnsemblProtists" id="PYU1_T008932">
    <property type="protein sequence ID" value="PYU1_T008932"/>
    <property type="gene ID" value="PYU1_G008914"/>
</dbReference>
<evidence type="ECO:0000256" key="4">
    <source>
        <dbReference type="ARBA" id="ARBA00022801"/>
    </source>
</evidence>
<dbReference type="PANTHER" id="PTHR11106:SF121">
    <property type="entry name" value="ADP-RIBOSE 1''-PHOSPHATE PHOSPHATASE"/>
    <property type="match status" value="1"/>
</dbReference>
<organism evidence="8 9">
    <name type="scientific">Globisporangium ultimum (strain ATCC 200006 / CBS 805.95 / DAOM BR144)</name>
    <name type="common">Pythium ultimum</name>
    <dbReference type="NCBI Taxonomy" id="431595"/>
    <lineage>
        <taxon>Eukaryota</taxon>
        <taxon>Sar</taxon>
        <taxon>Stramenopiles</taxon>
        <taxon>Oomycota</taxon>
        <taxon>Peronosporomycetes</taxon>
        <taxon>Pythiales</taxon>
        <taxon>Pythiaceae</taxon>
        <taxon>Globisporangium</taxon>
    </lineage>
</organism>
<evidence type="ECO:0000256" key="2">
    <source>
        <dbReference type="ARBA" id="ARBA00022679"/>
    </source>
</evidence>